<evidence type="ECO:0000313" key="2">
    <source>
        <dbReference type="Proteomes" id="UP000776164"/>
    </source>
</evidence>
<comment type="caution">
    <text evidence="1">The sequence shown here is derived from an EMBL/GenBank/DDBJ whole genome shotgun (WGS) entry which is preliminary data.</text>
</comment>
<sequence>MDDRTALPSQLSAVVRAVPGVESLYASTPGPVELVSRVVELVTQREVESAEVSVSGKPDNTADLVIKVTIGVEEAASATEVCRDVYDSICSFFTLKGETAPATIAVTVGRIG</sequence>
<keyword evidence="2" id="KW-1185">Reference proteome</keyword>
<evidence type="ECO:0008006" key="3">
    <source>
        <dbReference type="Google" id="ProtNLM"/>
    </source>
</evidence>
<reference evidence="1 2" key="1">
    <citation type="submission" date="2021-01" db="EMBL/GenBank/DDBJ databases">
        <title>Sequencing the genomes of 1000 actinobacteria strains.</title>
        <authorList>
            <person name="Klenk H.-P."/>
        </authorList>
    </citation>
    <scope>NUCLEOTIDE SEQUENCE [LARGE SCALE GENOMIC DNA]</scope>
    <source>
        <strain evidence="1 2">DSM 13057</strain>
    </source>
</reference>
<proteinExistence type="predicted"/>
<accession>A0ABS2L039</accession>
<gene>
    <name evidence="1" type="ORF">JOE66_000090</name>
</gene>
<dbReference type="RefSeq" id="WP_205106208.1">
    <property type="nucleotide sequence ID" value="NZ_BAAAHT010000001.1"/>
</dbReference>
<dbReference type="EMBL" id="JAFBBU010000001">
    <property type="protein sequence ID" value="MBM7470456.1"/>
    <property type="molecule type" value="Genomic_DNA"/>
</dbReference>
<dbReference type="Proteomes" id="UP000776164">
    <property type="component" value="Unassembled WGS sequence"/>
</dbReference>
<organism evidence="1 2">
    <name type="scientific">Subtercola frigoramans</name>
    <dbReference type="NCBI Taxonomy" id="120298"/>
    <lineage>
        <taxon>Bacteria</taxon>
        <taxon>Bacillati</taxon>
        <taxon>Actinomycetota</taxon>
        <taxon>Actinomycetes</taxon>
        <taxon>Micrococcales</taxon>
        <taxon>Microbacteriaceae</taxon>
        <taxon>Subtercola</taxon>
    </lineage>
</organism>
<protein>
    <recommendedName>
        <fullName evidence="3">Asp23/Gls24 family envelope stress response protein</fullName>
    </recommendedName>
</protein>
<evidence type="ECO:0000313" key="1">
    <source>
        <dbReference type="EMBL" id="MBM7470456.1"/>
    </source>
</evidence>
<name>A0ABS2L039_9MICO</name>